<name>A0A662Z7N3_9GAMM</name>
<reference evidence="2 3" key="1">
    <citation type="submission" date="2016-10" db="EMBL/GenBank/DDBJ databases">
        <authorList>
            <person name="Varghese N."/>
            <person name="Submissions S."/>
        </authorList>
    </citation>
    <scope>NUCLEOTIDE SEQUENCE [LARGE SCALE GENOMIC DNA]</scope>
    <source>
        <strain evidence="2 3">22B</strain>
    </source>
</reference>
<dbReference type="AlphaFoldDB" id="A0A662Z7N3"/>
<protein>
    <submittedName>
        <fullName evidence="2">Uncharacterized protein</fullName>
    </submittedName>
</protein>
<keyword evidence="3" id="KW-1185">Reference proteome</keyword>
<evidence type="ECO:0000313" key="2">
    <source>
        <dbReference type="EMBL" id="SFJ93572.1"/>
    </source>
</evidence>
<dbReference type="Proteomes" id="UP000243374">
    <property type="component" value="Unassembled WGS sequence"/>
</dbReference>
<feature type="signal peptide" evidence="1">
    <location>
        <begin position="1"/>
        <end position="26"/>
    </location>
</feature>
<dbReference type="RefSeq" id="WP_074839562.1">
    <property type="nucleotide sequence ID" value="NZ_CP047056.1"/>
</dbReference>
<accession>A0A662Z7N3</accession>
<evidence type="ECO:0000313" key="3">
    <source>
        <dbReference type="Proteomes" id="UP000243374"/>
    </source>
</evidence>
<sequence>MSSSKKLRLLGAVSVFAVAAVMPLYAASQDFNDVAGVPFIKGTVLTCRASDFEKTVFEGNDNYSVCRLKTDSLKGQGKIVKTSVLTRYPAVLWGCFSKNELGGVPIDNNENGRYSDYNRSITYAGNCAVVIRVNYQHGGKCYPHFEGDYFEVFQSNHLSRIVDSSDKKNRRIEYIPCQMNDVPVLFEFE</sequence>
<dbReference type="EMBL" id="FOSF01000008">
    <property type="protein sequence ID" value="SFJ93572.1"/>
    <property type="molecule type" value="Genomic_DNA"/>
</dbReference>
<keyword evidence="1" id="KW-0732">Signal</keyword>
<organism evidence="2 3">
    <name type="scientific">Succinivibrio dextrinosolvens</name>
    <dbReference type="NCBI Taxonomy" id="83771"/>
    <lineage>
        <taxon>Bacteria</taxon>
        <taxon>Pseudomonadati</taxon>
        <taxon>Pseudomonadota</taxon>
        <taxon>Gammaproteobacteria</taxon>
        <taxon>Aeromonadales</taxon>
        <taxon>Succinivibrionaceae</taxon>
        <taxon>Succinivibrio</taxon>
    </lineage>
</organism>
<gene>
    <name evidence="2" type="ORF">SAMN04487865_100847</name>
</gene>
<proteinExistence type="predicted"/>
<feature type="chain" id="PRO_5024864752" evidence="1">
    <location>
        <begin position="27"/>
        <end position="189"/>
    </location>
</feature>
<dbReference type="OrthoDB" id="7060554at2"/>
<evidence type="ECO:0000256" key="1">
    <source>
        <dbReference type="SAM" id="SignalP"/>
    </source>
</evidence>